<dbReference type="InterPro" id="IPR050141">
    <property type="entry name" value="GCL_type2/YbdK_subfam"/>
</dbReference>
<protein>
    <recommendedName>
        <fullName evidence="5">Putative glutamate--cysteine ligase 2</fullName>
        <ecNumber evidence="5">6.3.2.2</ecNumber>
    </recommendedName>
    <alternativeName>
        <fullName evidence="5">Gamma-glutamylcysteine synthetase 2</fullName>
        <shortName evidence="5">GCS 2</shortName>
        <shortName evidence="5">Gamma-GCS 2</shortName>
    </alternativeName>
</protein>
<dbReference type="SUPFAM" id="SSF55931">
    <property type="entry name" value="Glutamine synthetase/guanido kinase"/>
    <property type="match status" value="1"/>
</dbReference>
<comment type="function">
    <text evidence="5">ATP-dependent carboxylate-amine ligase which exhibits weak glutamate--cysteine ligase activity.</text>
</comment>
<dbReference type="PANTHER" id="PTHR36510">
    <property type="entry name" value="GLUTAMATE--CYSTEINE LIGASE 2-RELATED"/>
    <property type="match status" value="1"/>
</dbReference>
<evidence type="ECO:0000313" key="7">
    <source>
        <dbReference type="EMBL" id="MFC7328611.1"/>
    </source>
</evidence>
<evidence type="ECO:0000256" key="2">
    <source>
        <dbReference type="ARBA" id="ARBA00022741"/>
    </source>
</evidence>
<name>A0ABW2KH97_9ACTN</name>
<keyword evidence="2 5" id="KW-0547">Nucleotide-binding</keyword>
<dbReference type="Pfam" id="PF04107">
    <property type="entry name" value="GCS2"/>
    <property type="match status" value="1"/>
</dbReference>
<reference evidence="8" key="1">
    <citation type="journal article" date="2019" name="Int. J. Syst. Evol. Microbiol.">
        <title>The Global Catalogue of Microorganisms (GCM) 10K type strain sequencing project: providing services to taxonomists for standard genome sequencing and annotation.</title>
        <authorList>
            <consortium name="The Broad Institute Genomics Platform"/>
            <consortium name="The Broad Institute Genome Sequencing Center for Infectious Disease"/>
            <person name="Wu L."/>
            <person name="Ma J."/>
        </authorList>
    </citation>
    <scope>NUCLEOTIDE SEQUENCE [LARGE SCALE GENOMIC DNA]</scope>
    <source>
        <strain evidence="8">CGMCC 4.7382</strain>
    </source>
</reference>
<dbReference type="GO" id="GO:0004357">
    <property type="term" value="F:glutamate-cysteine ligase activity"/>
    <property type="evidence" value="ECO:0007669"/>
    <property type="project" value="UniProtKB-EC"/>
</dbReference>
<keyword evidence="3 5" id="KW-0067">ATP-binding</keyword>
<dbReference type="Gene3D" id="3.30.590.20">
    <property type="match status" value="1"/>
</dbReference>
<dbReference type="EC" id="6.3.2.2" evidence="5"/>
<feature type="compositionally biased region" description="Basic and acidic residues" evidence="6">
    <location>
        <begin position="1"/>
        <end position="11"/>
    </location>
</feature>
<keyword evidence="1 5" id="KW-0436">Ligase</keyword>
<evidence type="ECO:0000256" key="6">
    <source>
        <dbReference type="SAM" id="MobiDB-lite"/>
    </source>
</evidence>
<dbReference type="InterPro" id="IPR006336">
    <property type="entry name" value="GCS2"/>
</dbReference>
<evidence type="ECO:0000256" key="5">
    <source>
        <dbReference type="HAMAP-Rule" id="MF_01609"/>
    </source>
</evidence>
<comment type="caution">
    <text evidence="7">The sequence shown here is derived from an EMBL/GenBank/DDBJ whole genome shotgun (WGS) entry which is preliminary data.</text>
</comment>
<dbReference type="HAMAP" id="MF_01609">
    <property type="entry name" value="Glu_cys_ligase_2"/>
    <property type="match status" value="1"/>
</dbReference>
<dbReference type="InterPro" id="IPR014746">
    <property type="entry name" value="Gln_synth/guanido_kin_cat_dom"/>
</dbReference>
<organism evidence="7 8">
    <name type="scientific">Marinactinospora rubrisoli</name>
    <dbReference type="NCBI Taxonomy" id="2715399"/>
    <lineage>
        <taxon>Bacteria</taxon>
        <taxon>Bacillati</taxon>
        <taxon>Actinomycetota</taxon>
        <taxon>Actinomycetes</taxon>
        <taxon>Streptosporangiales</taxon>
        <taxon>Nocardiopsidaceae</taxon>
        <taxon>Marinactinospora</taxon>
    </lineage>
</organism>
<proteinExistence type="inferred from homology"/>
<evidence type="ECO:0000256" key="3">
    <source>
        <dbReference type="ARBA" id="ARBA00022840"/>
    </source>
</evidence>
<dbReference type="NCBIfam" id="TIGR02050">
    <property type="entry name" value="gshA_cyan_rel"/>
    <property type="match status" value="1"/>
</dbReference>
<dbReference type="InterPro" id="IPR011793">
    <property type="entry name" value="YbdK"/>
</dbReference>
<feature type="region of interest" description="Disordered" evidence="6">
    <location>
        <begin position="1"/>
        <end position="36"/>
    </location>
</feature>
<accession>A0ABW2KH97</accession>
<dbReference type="PANTHER" id="PTHR36510:SF1">
    <property type="entry name" value="GLUTAMATE--CYSTEINE LIGASE 2-RELATED"/>
    <property type="match status" value="1"/>
</dbReference>
<sequence>MEEFSRRRQDQPRLPSPAMPAGGGEPQPHHPVVPLAARSPDELPHAAAPTFGVEEEFFVVDADTRQATAQAPEVLAAARPTGSELCAEITRFQVEAASPVCQTAPELSTHVASARRTLTEAAAERALAVVATGTAVLGDVGSAPLSEGRRYRAIAERFGALRDAHVVCGCHVHVGIADREVALAVANHLRPWLPTLLALTANSPFRRGRDTGHASWRSIIWARLPSAGPPPWLGSVAEHERAVTEMLRTGAILDRRMVYWDVRLSEHLPTLEIRVGDVAGTAEEAVLFAVLVRGLVTVALAQVAAGDPAPPLSDRSLRLAMWRAARDGLEGHALDPFSADLVPARRQLDRLVEAAMPGLGADGEGELVERLLLRLFSVGSGAHRQRAAYARRGRLTDVLDLLVRQTTHGLDAADL</sequence>
<dbReference type="EMBL" id="JBHTBH010000005">
    <property type="protein sequence ID" value="MFC7328611.1"/>
    <property type="molecule type" value="Genomic_DNA"/>
</dbReference>
<keyword evidence="8" id="KW-1185">Reference proteome</keyword>
<evidence type="ECO:0000256" key="4">
    <source>
        <dbReference type="ARBA" id="ARBA00048819"/>
    </source>
</evidence>
<comment type="catalytic activity">
    <reaction evidence="4 5">
        <text>L-cysteine + L-glutamate + ATP = gamma-L-glutamyl-L-cysteine + ADP + phosphate + H(+)</text>
        <dbReference type="Rhea" id="RHEA:13285"/>
        <dbReference type="ChEBI" id="CHEBI:15378"/>
        <dbReference type="ChEBI" id="CHEBI:29985"/>
        <dbReference type="ChEBI" id="CHEBI:30616"/>
        <dbReference type="ChEBI" id="CHEBI:35235"/>
        <dbReference type="ChEBI" id="CHEBI:43474"/>
        <dbReference type="ChEBI" id="CHEBI:58173"/>
        <dbReference type="ChEBI" id="CHEBI:456216"/>
        <dbReference type="EC" id="6.3.2.2"/>
    </reaction>
</comment>
<evidence type="ECO:0000256" key="1">
    <source>
        <dbReference type="ARBA" id="ARBA00022598"/>
    </source>
</evidence>
<gene>
    <name evidence="7" type="ORF">ACFQRF_12745</name>
</gene>
<evidence type="ECO:0000313" key="8">
    <source>
        <dbReference type="Proteomes" id="UP001596540"/>
    </source>
</evidence>
<dbReference type="NCBIfam" id="NF010041">
    <property type="entry name" value="PRK13517.1-1"/>
    <property type="match status" value="1"/>
</dbReference>
<dbReference type="Proteomes" id="UP001596540">
    <property type="component" value="Unassembled WGS sequence"/>
</dbReference>
<comment type="similarity">
    <text evidence="5">Belongs to the glutamate--cysteine ligase type 2 family. YbdK subfamily.</text>
</comment>